<comment type="caution">
    <text evidence="2">The sequence shown here is derived from an EMBL/GenBank/DDBJ whole genome shotgun (WGS) entry which is preliminary data.</text>
</comment>
<organism evidence="2 3">
    <name type="scientific">Portunus trituberculatus</name>
    <name type="common">Swimming crab</name>
    <name type="synonym">Neptunus trituberculatus</name>
    <dbReference type="NCBI Taxonomy" id="210409"/>
    <lineage>
        <taxon>Eukaryota</taxon>
        <taxon>Metazoa</taxon>
        <taxon>Ecdysozoa</taxon>
        <taxon>Arthropoda</taxon>
        <taxon>Crustacea</taxon>
        <taxon>Multicrustacea</taxon>
        <taxon>Malacostraca</taxon>
        <taxon>Eumalacostraca</taxon>
        <taxon>Eucarida</taxon>
        <taxon>Decapoda</taxon>
        <taxon>Pleocyemata</taxon>
        <taxon>Brachyura</taxon>
        <taxon>Eubrachyura</taxon>
        <taxon>Portunoidea</taxon>
        <taxon>Portunidae</taxon>
        <taxon>Portuninae</taxon>
        <taxon>Portunus</taxon>
    </lineage>
</organism>
<dbReference type="Proteomes" id="UP000324222">
    <property type="component" value="Unassembled WGS sequence"/>
</dbReference>
<feature type="region of interest" description="Disordered" evidence="1">
    <location>
        <begin position="1"/>
        <end position="32"/>
    </location>
</feature>
<name>A0A5B7EFJ2_PORTR</name>
<sequence>MSSISHFPQRTKTTKLSSPPRQSARQLCGDRPIRSAVSVSRSHCSLFAASQSPGDSEVTSVPTAPVRRLREDAMSLCLVSANNNRVPDSRQQSSENTLLAIDEFRGTHDNGCGPTVPRGVVCAPLPPFPPARQTKAALDAVLTHL</sequence>
<evidence type="ECO:0000313" key="2">
    <source>
        <dbReference type="EMBL" id="MPC31966.1"/>
    </source>
</evidence>
<protein>
    <submittedName>
        <fullName evidence="2">Uncharacterized protein</fullName>
    </submittedName>
</protein>
<proteinExistence type="predicted"/>
<evidence type="ECO:0000313" key="3">
    <source>
        <dbReference type="Proteomes" id="UP000324222"/>
    </source>
</evidence>
<feature type="compositionally biased region" description="Polar residues" evidence="1">
    <location>
        <begin position="1"/>
        <end position="25"/>
    </location>
</feature>
<gene>
    <name evidence="2" type="ORF">E2C01_025267</name>
</gene>
<dbReference type="AlphaFoldDB" id="A0A5B7EFJ2"/>
<accession>A0A5B7EFJ2</accession>
<evidence type="ECO:0000256" key="1">
    <source>
        <dbReference type="SAM" id="MobiDB-lite"/>
    </source>
</evidence>
<dbReference type="EMBL" id="VSRR010002536">
    <property type="protein sequence ID" value="MPC31966.1"/>
    <property type="molecule type" value="Genomic_DNA"/>
</dbReference>
<keyword evidence="3" id="KW-1185">Reference proteome</keyword>
<reference evidence="2 3" key="1">
    <citation type="submission" date="2019-05" db="EMBL/GenBank/DDBJ databases">
        <title>Another draft genome of Portunus trituberculatus and its Hox gene families provides insights of decapod evolution.</title>
        <authorList>
            <person name="Jeong J.-H."/>
            <person name="Song I."/>
            <person name="Kim S."/>
            <person name="Choi T."/>
            <person name="Kim D."/>
            <person name="Ryu S."/>
            <person name="Kim W."/>
        </authorList>
    </citation>
    <scope>NUCLEOTIDE SEQUENCE [LARGE SCALE GENOMIC DNA]</scope>
    <source>
        <tissue evidence="2">Muscle</tissue>
    </source>
</reference>